<dbReference type="Proteomes" id="UP000765509">
    <property type="component" value="Unassembled WGS sequence"/>
</dbReference>
<feature type="compositionally biased region" description="Basic residues" evidence="1">
    <location>
        <begin position="107"/>
        <end position="117"/>
    </location>
</feature>
<feature type="region of interest" description="Disordered" evidence="1">
    <location>
        <begin position="58"/>
        <end position="123"/>
    </location>
</feature>
<evidence type="ECO:0000313" key="3">
    <source>
        <dbReference type="Proteomes" id="UP000765509"/>
    </source>
</evidence>
<evidence type="ECO:0000313" key="2">
    <source>
        <dbReference type="EMBL" id="MBW0476506.1"/>
    </source>
</evidence>
<protein>
    <submittedName>
        <fullName evidence="2">Uncharacterized protein</fullName>
    </submittedName>
</protein>
<sequence length="123" mass="14542">MEKSDPPPKKQETTVIEEIKGEKVTAIAQIEEWGNWNPPEISSPNENLQTNVGLRRTTQRAERQEIQSQTQQEDKTETHKRFRKNIPGAYHEEDEEEEEIRALIPKNTRKPKKKRKEIMKILR</sequence>
<proteinExistence type="predicted"/>
<name>A0A9Q3C1A5_9BASI</name>
<dbReference type="AlphaFoldDB" id="A0A9Q3C1A5"/>
<comment type="caution">
    <text evidence="2">The sequence shown here is derived from an EMBL/GenBank/DDBJ whole genome shotgun (WGS) entry which is preliminary data.</text>
</comment>
<accession>A0A9Q3C1A5</accession>
<organism evidence="2 3">
    <name type="scientific">Austropuccinia psidii MF-1</name>
    <dbReference type="NCBI Taxonomy" id="1389203"/>
    <lineage>
        <taxon>Eukaryota</taxon>
        <taxon>Fungi</taxon>
        <taxon>Dikarya</taxon>
        <taxon>Basidiomycota</taxon>
        <taxon>Pucciniomycotina</taxon>
        <taxon>Pucciniomycetes</taxon>
        <taxon>Pucciniales</taxon>
        <taxon>Sphaerophragmiaceae</taxon>
        <taxon>Austropuccinia</taxon>
    </lineage>
</organism>
<dbReference type="EMBL" id="AVOT02004490">
    <property type="protein sequence ID" value="MBW0476506.1"/>
    <property type="molecule type" value="Genomic_DNA"/>
</dbReference>
<keyword evidence="3" id="KW-1185">Reference proteome</keyword>
<reference evidence="2" key="1">
    <citation type="submission" date="2021-03" db="EMBL/GenBank/DDBJ databases">
        <title>Draft genome sequence of rust myrtle Austropuccinia psidii MF-1, a brazilian biotype.</title>
        <authorList>
            <person name="Quecine M.C."/>
            <person name="Pachon D.M.R."/>
            <person name="Bonatelli M.L."/>
            <person name="Correr F.H."/>
            <person name="Franceschini L.M."/>
            <person name="Leite T.F."/>
            <person name="Margarido G.R.A."/>
            <person name="Almeida C.A."/>
            <person name="Ferrarezi J.A."/>
            <person name="Labate C.A."/>
        </authorList>
    </citation>
    <scope>NUCLEOTIDE SEQUENCE</scope>
    <source>
        <strain evidence="2">MF-1</strain>
    </source>
</reference>
<evidence type="ECO:0000256" key="1">
    <source>
        <dbReference type="SAM" id="MobiDB-lite"/>
    </source>
</evidence>
<gene>
    <name evidence="2" type="ORF">O181_016221</name>
</gene>